<dbReference type="Proteomes" id="UP000692954">
    <property type="component" value="Unassembled WGS sequence"/>
</dbReference>
<evidence type="ECO:0008006" key="4">
    <source>
        <dbReference type="Google" id="ProtNLM"/>
    </source>
</evidence>
<feature type="region of interest" description="Disordered" evidence="1">
    <location>
        <begin position="229"/>
        <end position="264"/>
    </location>
</feature>
<organism evidence="2 3">
    <name type="scientific">Paramecium sonneborni</name>
    <dbReference type="NCBI Taxonomy" id="65129"/>
    <lineage>
        <taxon>Eukaryota</taxon>
        <taxon>Sar</taxon>
        <taxon>Alveolata</taxon>
        <taxon>Ciliophora</taxon>
        <taxon>Intramacronucleata</taxon>
        <taxon>Oligohymenophorea</taxon>
        <taxon>Peniculida</taxon>
        <taxon>Parameciidae</taxon>
        <taxon>Paramecium</taxon>
    </lineage>
</organism>
<keyword evidence="3" id="KW-1185">Reference proteome</keyword>
<accession>A0A8S1R6I1</accession>
<reference evidence="2" key="1">
    <citation type="submission" date="2021-01" db="EMBL/GenBank/DDBJ databases">
        <authorList>
            <consortium name="Genoscope - CEA"/>
            <person name="William W."/>
        </authorList>
    </citation>
    <scope>NUCLEOTIDE SEQUENCE</scope>
</reference>
<dbReference type="AlphaFoldDB" id="A0A8S1R6I1"/>
<evidence type="ECO:0000313" key="2">
    <source>
        <dbReference type="EMBL" id="CAD8122792.1"/>
    </source>
</evidence>
<proteinExistence type="predicted"/>
<dbReference type="EMBL" id="CAJJDN010000140">
    <property type="protein sequence ID" value="CAD8122792.1"/>
    <property type="molecule type" value="Genomic_DNA"/>
</dbReference>
<evidence type="ECO:0000256" key="1">
    <source>
        <dbReference type="SAM" id="MobiDB-lite"/>
    </source>
</evidence>
<gene>
    <name evidence="2" type="ORF">PSON_ATCC_30995.1.T1400131</name>
</gene>
<protein>
    <recommendedName>
        <fullName evidence="4">HMG box domain-containing protein</fullName>
    </recommendedName>
</protein>
<feature type="compositionally biased region" description="Polar residues" evidence="1">
    <location>
        <begin position="242"/>
        <end position="255"/>
    </location>
</feature>
<evidence type="ECO:0000313" key="3">
    <source>
        <dbReference type="Proteomes" id="UP000692954"/>
    </source>
</evidence>
<feature type="compositionally biased region" description="Basic and acidic residues" evidence="1">
    <location>
        <begin position="229"/>
        <end position="240"/>
    </location>
</feature>
<name>A0A8S1R6I1_9CILI</name>
<comment type="caution">
    <text evidence="2">The sequence shown here is derived from an EMBL/GenBank/DDBJ whole genome shotgun (WGS) entry which is preliminary data.</text>
</comment>
<dbReference type="OrthoDB" id="293259at2759"/>
<sequence length="264" mass="32455">MQLRSGKLNQPPKRQYISPYQIFYKEQLQILLNQGIGINMVGAQIQKTWQDMTSEMHEYYEDQFDQCEDKFQEQLIYFYGGNQNHIKQWNEFKNIPSKPKRPLTPQFEYIIKNRHKFSLKNYNWKQSFQLLVQDYQKQSQRVREQLEVDYERKMKDYKDAIEMWNEKYAEKYKTLKKNSLEIYKKQKTENELDYQELQFVRSCRKMSSNKKEEQTQNYTSYNDVKYNRQRDEDFGLREADTNTEQFVEESQQLRSKNSKKGRRF</sequence>